<dbReference type="AlphaFoldDB" id="A0A644V4H6"/>
<accession>A0A644V4H6</accession>
<name>A0A644V4H6_9ZZZZ</name>
<dbReference type="EMBL" id="VSSQ01000210">
    <property type="protein sequence ID" value="MPL85712.1"/>
    <property type="molecule type" value="Genomic_DNA"/>
</dbReference>
<gene>
    <name evidence="1" type="ORF">SDC9_31685</name>
</gene>
<organism evidence="1">
    <name type="scientific">bioreactor metagenome</name>
    <dbReference type="NCBI Taxonomy" id="1076179"/>
    <lineage>
        <taxon>unclassified sequences</taxon>
        <taxon>metagenomes</taxon>
        <taxon>ecological metagenomes</taxon>
    </lineage>
</organism>
<proteinExistence type="predicted"/>
<sequence>MKTKLLATLILSLAIGLAKADIVIVVYGAGGIVVCGGTTTICPKESNAHCQTITIIDNGNCDGVRGYVFEGDERINFILDKPLDIFTDEAGNIASYGFTANSENSD</sequence>
<reference evidence="1" key="1">
    <citation type="submission" date="2019-08" db="EMBL/GenBank/DDBJ databases">
        <authorList>
            <person name="Kucharzyk K."/>
            <person name="Murdoch R.W."/>
            <person name="Higgins S."/>
            <person name="Loffler F."/>
        </authorList>
    </citation>
    <scope>NUCLEOTIDE SEQUENCE</scope>
</reference>
<comment type="caution">
    <text evidence="1">The sequence shown here is derived from an EMBL/GenBank/DDBJ whole genome shotgun (WGS) entry which is preliminary data.</text>
</comment>
<protein>
    <submittedName>
        <fullName evidence="1">Uncharacterized protein</fullName>
    </submittedName>
</protein>
<evidence type="ECO:0000313" key="1">
    <source>
        <dbReference type="EMBL" id="MPL85712.1"/>
    </source>
</evidence>